<dbReference type="PANTHER" id="PTHR33055:SF15">
    <property type="entry name" value="TRANSPOSASE-RELATED"/>
    <property type="match status" value="1"/>
</dbReference>
<reference evidence="2" key="1">
    <citation type="journal article" date="2014" name="Genome Announc.">
        <title>Draft Genome Sequence of Clostridium straminisolvens Strain JCM 21531T, Isolated from a Cellulose-Degrading Bacterial Community.</title>
        <authorList>
            <person name="Yuki M."/>
            <person name="Oshima K."/>
            <person name="Suda W."/>
            <person name="Sakamoto M."/>
            <person name="Kitamura K."/>
            <person name="Iida T."/>
            <person name="Hattori M."/>
            <person name="Ohkuma M."/>
        </authorList>
    </citation>
    <scope>NUCLEOTIDE SEQUENCE [LARGE SCALE GENOMIC DNA]</scope>
    <source>
        <strain evidence="2">JCM 21531</strain>
    </source>
</reference>
<dbReference type="GO" id="GO:0004803">
    <property type="term" value="F:transposase activity"/>
    <property type="evidence" value="ECO:0007669"/>
    <property type="project" value="InterPro"/>
</dbReference>
<dbReference type="Proteomes" id="UP000019109">
    <property type="component" value="Unassembled WGS sequence"/>
</dbReference>
<evidence type="ECO:0000313" key="3">
    <source>
        <dbReference type="Proteomes" id="UP000019109"/>
    </source>
</evidence>
<accession>W4VCJ0</accession>
<dbReference type="AlphaFoldDB" id="W4VCJ0"/>
<dbReference type="EMBL" id="BAVR01000107">
    <property type="protein sequence ID" value="GAE90907.1"/>
    <property type="molecule type" value="Genomic_DNA"/>
</dbReference>
<name>W4VCJ0_9FIRM</name>
<proteinExistence type="predicted"/>
<dbReference type="Pfam" id="PF02371">
    <property type="entry name" value="Transposase_20"/>
    <property type="match status" value="1"/>
</dbReference>
<dbReference type="GO" id="GO:0003677">
    <property type="term" value="F:DNA binding"/>
    <property type="evidence" value="ECO:0007669"/>
    <property type="project" value="InterPro"/>
</dbReference>
<evidence type="ECO:0000259" key="1">
    <source>
        <dbReference type="Pfam" id="PF02371"/>
    </source>
</evidence>
<keyword evidence="3" id="KW-1185">Reference proteome</keyword>
<dbReference type="InterPro" id="IPR003346">
    <property type="entry name" value="Transposase_20"/>
</dbReference>
<organism evidence="2 3">
    <name type="scientific">Acetivibrio straminisolvens JCM 21531</name>
    <dbReference type="NCBI Taxonomy" id="1294263"/>
    <lineage>
        <taxon>Bacteria</taxon>
        <taxon>Bacillati</taxon>
        <taxon>Bacillota</taxon>
        <taxon>Clostridia</taxon>
        <taxon>Eubacteriales</taxon>
        <taxon>Oscillospiraceae</taxon>
        <taxon>Acetivibrio</taxon>
    </lineage>
</organism>
<comment type="caution">
    <text evidence="2">The sequence shown here is derived from an EMBL/GenBank/DDBJ whole genome shotgun (WGS) entry which is preliminary data.</text>
</comment>
<evidence type="ECO:0000313" key="2">
    <source>
        <dbReference type="EMBL" id="GAE90907.1"/>
    </source>
</evidence>
<dbReference type="PANTHER" id="PTHR33055">
    <property type="entry name" value="TRANSPOSASE FOR INSERTION SEQUENCE ELEMENT IS1111A"/>
    <property type="match status" value="1"/>
</dbReference>
<feature type="domain" description="Transposase IS116/IS110/IS902 C-terminal" evidence="1">
    <location>
        <begin position="51"/>
        <end position="125"/>
    </location>
</feature>
<gene>
    <name evidence="2" type="ORF">JCM21531_4566</name>
</gene>
<dbReference type="InterPro" id="IPR047650">
    <property type="entry name" value="Transpos_IS110"/>
</dbReference>
<dbReference type="GO" id="GO:0006313">
    <property type="term" value="P:DNA transposition"/>
    <property type="evidence" value="ECO:0007669"/>
    <property type="project" value="InterPro"/>
</dbReference>
<dbReference type="STRING" id="1294263.JCM21531_4566"/>
<sequence>MIERDGDTRKDYQPERDFIVRNIVKDIRHNKELIAEIDGELRKLIPLTGYKLHTMPGIDLVTEAQIISEIGDINRFPDSDKLARFMGLAPVQFSSAGKGKDQRCRNGNRALNAIFHFLAIQMVAVSASGKPRHPVFREYFEQKVKEGKNKPQALVCVARRLVRIIYGMMKTRTEYRPFEKADNKN</sequence>
<protein>
    <submittedName>
        <fullName evidence="2">Mobile element protein</fullName>
    </submittedName>
</protein>